<gene>
    <name evidence="3" type="ORF">PCOR1329_LOCUS57176</name>
</gene>
<feature type="coiled-coil region" evidence="1">
    <location>
        <begin position="277"/>
        <end position="318"/>
    </location>
</feature>
<name>A0ABN9VER0_9DINO</name>
<keyword evidence="4" id="KW-1185">Reference proteome</keyword>
<proteinExistence type="predicted"/>
<feature type="region of interest" description="Disordered" evidence="2">
    <location>
        <begin position="1"/>
        <end position="27"/>
    </location>
</feature>
<protein>
    <submittedName>
        <fullName evidence="3">Uncharacterized protein</fullName>
    </submittedName>
</protein>
<feature type="region of interest" description="Disordered" evidence="2">
    <location>
        <begin position="346"/>
        <end position="365"/>
    </location>
</feature>
<evidence type="ECO:0000313" key="4">
    <source>
        <dbReference type="Proteomes" id="UP001189429"/>
    </source>
</evidence>
<feature type="compositionally biased region" description="Basic and acidic residues" evidence="2">
    <location>
        <begin position="354"/>
        <end position="365"/>
    </location>
</feature>
<evidence type="ECO:0000313" key="3">
    <source>
        <dbReference type="EMBL" id="CAK0871305.1"/>
    </source>
</evidence>
<reference evidence="3" key="1">
    <citation type="submission" date="2023-10" db="EMBL/GenBank/DDBJ databases">
        <authorList>
            <person name="Chen Y."/>
            <person name="Shah S."/>
            <person name="Dougan E. K."/>
            <person name="Thang M."/>
            <person name="Chan C."/>
        </authorList>
    </citation>
    <scope>NUCLEOTIDE SEQUENCE [LARGE SCALE GENOMIC DNA]</scope>
</reference>
<feature type="region of interest" description="Disordered" evidence="2">
    <location>
        <begin position="96"/>
        <end position="120"/>
    </location>
</feature>
<feature type="coiled-coil region" evidence="1">
    <location>
        <begin position="199"/>
        <end position="233"/>
    </location>
</feature>
<keyword evidence="1" id="KW-0175">Coiled coil</keyword>
<evidence type="ECO:0000256" key="1">
    <source>
        <dbReference type="SAM" id="Coils"/>
    </source>
</evidence>
<feature type="region of interest" description="Disordered" evidence="2">
    <location>
        <begin position="167"/>
        <end position="193"/>
    </location>
</feature>
<comment type="caution">
    <text evidence="3">The sequence shown here is derived from an EMBL/GenBank/DDBJ whole genome shotgun (WGS) entry which is preliminary data.</text>
</comment>
<accession>A0ABN9VER0</accession>
<dbReference type="Proteomes" id="UP001189429">
    <property type="component" value="Unassembled WGS sequence"/>
</dbReference>
<evidence type="ECO:0000256" key="2">
    <source>
        <dbReference type="SAM" id="MobiDB-lite"/>
    </source>
</evidence>
<feature type="compositionally biased region" description="Polar residues" evidence="2">
    <location>
        <begin position="170"/>
        <end position="179"/>
    </location>
</feature>
<sequence>MPDRSSGGLPRPADPERPPDAQARSADAVPLARRLAMFLSGTNEAGPAVAAQELRLDACSQQLRAYLADLPRLREALRDPVAALESRLRAARAAERRLSRLRRSRSAAPSAGDKSMKADNQLVKAPAAVGGKGSATEPTPLAKLEAATLVAEDPALRSALQAQIDKLKQAQGTSQSSDTSPDEAVKRASGAVRDATLKHDQAIQSLIKARNNLSRAEAREKETSLALARAERQKLTASKALAYIMGIAAPESGKEGFFGVCFDETFFQNIDGIPGITDTEKDELKEIERQLKGFKTQMETKNEEIMTWVNKKEQMQKQLHDRSLLKLNSSVKLIVLVKSSYRQRRRQRQPRRVGTSERFDVDYGF</sequence>
<organism evidence="3 4">
    <name type="scientific">Prorocentrum cordatum</name>
    <dbReference type="NCBI Taxonomy" id="2364126"/>
    <lineage>
        <taxon>Eukaryota</taxon>
        <taxon>Sar</taxon>
        <taxon>Alveolata</taxon>
        <taxon>Dinophyceae</taxon>
        <taxon>Prorocentrales</taxon>
        <taxon>Prorocentraceae</taxon>
        <taxon>Prorocentrum</taxon>
    </lineage>
</organism>
<dbReference type="EMBL" id="CAUYUJ010017058">
    <property type="protein sequence ID" value="CAK0871305.1"/>
    <property type="molecule type" value="Genomic_DNA"/>
</dbReference>